<feature type="domain" description="PBP" evidence="3">
    <location>
        <begin position="24"/>
        <end position="171"/>
    </location>
</feature>
<dbReference type="Pfam" id="PF12849">
    <property type="entry name" value="PBP_like_2"/>
    <property type="match status" value="1"/>
</dbReference>
<organism evidence="4 5">
    <name type="scientific">Georgenia halotolerans</name>
    <dbReference type="NCBI Taxonomy" id="3028317"/>
    <lineage>
        <taxon>Bacteria</taxon>
        <taxon>Bacillati</taxon>
        <taxon>Actinomycetota</taxon>
        <taxon>Actinomycetes</taxon>
        <taxon>Micrococcales</taxon>
        <taxon>Bogoriellaceae</taxon>
        <taxon>Georgenia</taxon>
    </lineage>
</organism>
<comment type="caution">
    <text evidence="4">The sequence shown here is derived from an EMBL/GenBank/DDBJ whole genome shotgun (WGS) entry which is preliminary data.</text>
</comment>
<comment type="similarity">
    <text evidence="1">Belongs to the PstS family.</text>
</comment>
<sequence length="171" mass="17391">ACGSNAGDDAAADEGAATGGNGGEELTGTLAGAGASSQENAMQAWMAGFQDQHPQVDISYDPTGSGTGREMFLNGAVLYAGTDAALDPEELEAGAERCFGGEVVELPLYISPIAVAYNLPDVGAENINMTAGVIAQVFNGDITSWDDPAIADLNPDVDLPATEIVPVNRSD</sequence>
<reference evidence="4" key="1">
    <citation type="submission" date="2023-02" db="EMBL/GenBank/DDBJ databases">
        <title>Georgenia sp.10Sc9-8, isolated from a soil sample collected from the Taklamakan desert.</title>
        <authorList>
            <person name="Liu S."/>
        </authorList>
    </citation>
    <scope>NUCLEOTIDE SEQUENCE</scope>
    <source>
        <strain evidence="4">10Sc9-8</strain>
    </source>
</reference>
<evidence type="ECO:0000256" key="1">
    <source>
        <dbReference type="ARBA" id="ARBA00008725"/>
    </source>
</evidence>
<evidence type="ECO:0000259" key="3">
    <source>
        <dbReference type="Pfam" id="PF12849"/>
    </source>
</evidence>
<proteinExistence type="inferred from homology"/>
<feature type="compositionally biased region" description="Low complexity" evidence="2">
    <location>
        <begin position="1"/>
        <end position="16"/>
    </location>
</feature>
<feature type="non-terminal residue" evidence="4">
    <location>
        <position position="171"/>
    </location>
</feature>
<evidence type="ECO:0000256" key="2">
    <source>
        <dbReference type="SAM" id="MobiDB-lite"/>
    </source>
</evidence>
<feature type="region of interest" description="Disordered" evidence="2">
    <location>
        <begin position="1"/>
        <end position="30"/>
    </location>
</feature>
<dbReference type="Proteomes" id="UP001165561">
    <property type="component" value="Unassembled WGS sequence"/>
</dbReference>
<dbReference type="SUPFAM" id="SSF53850">
    <property type="entry name" value="Periplasmic binding protein-like II"/>
    <property type="match status" value="1"/>
</dbReference>
<dbReference type="Gene3D" id="3.40.190.10">
    <property type="entry name" value="Periplasmic binding protein-like II"/>
    <property type="match status" value="1"/>
</dbReference>
<evidence type="ECO:0000313" key="4">
    <source>
        <dbReference type="EMBL" id="MDD9205044.1"/>
    </source>
</evidence>
<evidence type="ECO:0000313" key="5">
    <source>
        <dbReference type="Proteomes" id="UP001165561"/>
    </source>
</evidence>
<keyword evidence="5" id="KW-1185">Reference proteome</keyword>
<dbReference type="PANTHER" id="PTHR42996">
    <property type="entry name" value="PHOSPHATE-BINDING PROTEIN PSTS"/>
    <property type="match status" value="1"/>
</dbReference>
<dbReference type="InterPro" id="IPR050962">
    <property type="entry name" value="Phosphate-bind_PstS"/>
</dbReference>
<protein>
    <submittedName>
        <fullName evidence="4">Extracellular solute-binding protein</fullName>
    </submittedName>
</protein>
<accession>A0ABT5TUU9</accession>
<gene>
    <name evidence="4" type="ORF">PU560_01025</name>
</gene>
<dbReference type="InterPro" id="IPR024370">
    <property type="entry name" value="PBP_domain"/>
</dbReference>
<name>A0ABT5TUU9_9MICO</name>
<feature type="non-terminal residue" evidence="4">
    <location>
        <position position="1"/>
    </location>
</feature>
<dbReference type="PANTHER" id="PTHR42996:SF1">
    <property type="entry name" value="PHOSPHATE-BINDING PROTEIN PSTS"/>
    <property type="match status" value="1"/>
</dbReference>
<dbReference type="EMBL" id="JARACI010000215">
    <property type="protein sequence ID" value="MDD9205044.1"/>
    <property type="molecule type" value="Genomic_DNA"/>
</dbReference>